<evidence type="ECO:0000313" key="1">
    <source>
        <dbReference type="EMBL" id="AXK34659.1"/>
    </source>
</evidence>
<organism evidence="1 2">
    <name type="scientific">Streptomyces armeniacus</name>
    <dbReference type="NCBI Taxonomy" id="83291"/>
    <lineage>
        <taxon>Bacteria</taxon>
        <taxon>Bacillati</taxon>
        <taxon>Actinomycetota</taxon>
        <taxon>Actinomycetes</taxon>
        <taxon>Kitasatosporales</taxon>
        <taxon>Streptomycetaceae</taxon>
        <taxon>Streptomyces</taxon>
    </lineage>
</organism>
<sequence>MREGAGMWDPGRRLEEHAAVYETAHGRHPYTDAWPWAEAIVSWRARHAGRTWRPVPEAGEGDRELVVAGVAECIRLEMAPAHAMGRRLGDLGLDHLQHNAVLWVAGLRGPADPEFPDPEPGDPQWPAPTGPYAQQWHALMATVPGYTPVAKSVIEILAALAQYGCERPHVPAGVGARRLREHGVDSVSLAEVAPSLGMSPAPVAVGSSRWYEGVTGLRVLETAV</sequence>
<dbReference type="KEGG" id="sarm:DVA86_20410"/>
<keyword evidence="2" id="KW-1185">Reference proteome</keyword>
<accession>A0A345XSP3</accession>
<evidence type="ECO:0000313" key="2">
    <source>
        <dbReference type="Proteomes" id="UP000254425"/>
    </source>
</evidence>
<dbReference type="EMBL" id="CP031320">
    <property type="protein sequence ID" value="AXK34659.1"/>
    <property type="molecule type" value="Genomic_DNA"/>
</dbReference>
<dbReference type="Proteomes" id="UP000254425">
    <property type="component" value="Chromosome"/>
</dbReference>
<protein>
    <submittedName>
        <fullName evidence="1">Uncharacterized protein</fullName>
    </submittedName>
</protein>
<name>A0A345XSP3_9ACTN</name>
<gene>
    <name evidence="1" type="ORF">DVA86_20410</name>
</gene>
<proteinExistence type="predicted"/>
<dbReference type="AlphaFoldDB" id="A0A345XSP3"/>
<reference evidence="1 2" key="1">
    <citation type="submission" date="2018-07" db="EMBL/GenBank/DDBJ databases">
        <title>Draft genome of the type strain Streptomyces armeniacus ATCC 15676.</title>
        <authorList>
            <person name="Labana P."/>
            <person name="Gosse J.T."/>
            <person name="Boddy C.N."/>
        </authorList>
    </citation>
    <scope>NUCLEOTIDE SEQUENCE [LARGE SCALE GENOMIC DNA]</scope>
    <source>
        <strain evidence="1 2">ATCC 15676</strain>
    </source>
</reference>